<evidence type="ECO:0000313" key="3">
    <source>
        <dbReference type="Proteomes" id="UP000829194"/>
    </source>
</evidence>
<name>A0ABY3XJE2_9GAMM</name>
<feature type="chain" id="PRO_5046171544" description="Secreted protein" evidence="1">
    <location>
        <begin position="32"/>
        <end position="165"/>
    </location>
</feature>
<protein>
    <recommendedName>
        <fullName evidence="4">Secreted protein</fullName>
    </recommendedName>
</protein>
<gene>
    <name evidence="2" type="ORF">MOV92_11050</name>
</gene>
<evidence type="ECO:0008006" key="4">
    <source>
        <dbReference type="Google" id="ProtNLM"/>
    </source>
</evidence>
<dbReference type="EMBL" id="CP093547">
    <property type="protein sequence ID" value="UNP31744.1"/>
    <property type="molecule type" value="Genomic_DNA"/>
</dbReference>
<feature type="signal peptide" evidence="1">
    <location>
        <begin position="1"/>
        <end position="31"/>
    </location>
</feature>
<dbReference type="RefSeq" id="WP_057942856.1">
    <property type="nucleotide sequence ID" value="NZ_CP011131.1"/>
</dbReference>
<evidence type="ECO:0000256" key="1">
    <source>
        <dbReference type="SAM" id="SignalP"/>
    </source>
</evidence>
<accession>A0ABY3XJE2</accession>
<proteinExistence type="predicted"/>
<sequence length="165" mass="16019">MDYVMRAAGAKLLVIAAALGLGLLAAPQAHAAGQCKTVNFFPGVVQVYATVKADANAGDSVLCNASVACPAGSRQVEVFGGGLSSSPAAVVAVESTARLSGGEDITANCETTAVGTRNGVTASTCNNKIAAAADKGTASSAQCTVYVDAPAGASVGANATCFCGT</sequence>
<dbReference type="Proteomes" id="UP000829194">
    <property type="component" value="Chromosome"/>
</dbReference>
<reference evidence="2 3" key="1">
    <citation type="submission" date="2022-03" db="EMBL/GenBank/DDBJ databases">
        <title>Complete genome sequence of Lysobacter capsici VKM B-2533 and Lysobacter gummosus 10.1.1, promising sources of lytic agents.</title>
        <authorList>
            <person name="Tarlachkov S.V."/>
            <person name="Kudryakova I.V."/>
            <person name="Afoshin A.S."/>
            <person name="Leontyevskaya E.A."/>
            <person name="Leontyevskaya N.V."/>
        </authorList>
    </citation>
    <scope>NUCLEOTIDE SEQUENCE [LARGE SCALE GENOMIC DNA]</scope>
    <source>
        <strain evidence="2 3">10.1.1</strain>
    </source>
</reference>
<evidence type="ECO:0000313" key="2">
    <source>
        <dbReference type="EMBL" id="UNP31744.1"/>
    </source>
</evidence>
<organism evidence="2 3">
    <name type="scientific">Lysobacter gummosus</name>
    <dbReference type="NCBI Taxonomy" id="262324"/>
    <lineage>
        <taxon>Bacteria</taxon>
        <taxon>Pseudomonadati</taxon>
        <taxon>Pseudomonadota</taxon>
        <taxon>Gammaproteobacteria</taxon>
        <taxon>Lysobacterales</taxon>
        <taxon>Lysobacteraceae</taxon>
        <taxon>Lysobacter</taxon>
    </lineage>
</organism>
<keyword evidence="3" id="KW-1185">Reference proteome</keyword>
<keyword evidence="1" id="KW-0732">Signal</keyword>